<dbReference type="GO" id="GO:0031491">
    <property type="term" value="F:nucleosome binding"/>
    <property type="evidence" value="ECO:0007669"/>
    <property type="project" value="TreeGrafter"/>
</dbReference>
<sequence>MRIVKPDWLRHDADKKKPTAIFSVDFSPDGARLATGGMDNKVRLWSTAAAAGREEDGPRLLSTLSAHSGAVMCVRFSHGGRQLATGADDMAVLVWERDTADDGIGGGNIAGAGNVETWRPVRRLAGHESDVCDVAWAPRNRFLATCGFDNNVFVWDGRTFERVAKLTAHSQFVKGLTFDPAGKYLATQSDDKTLRVWRTSDWQVQATVDAPFQDNIFSTYFRRPSWSPDGDCIAAANAANGKVPVAAVVERGSWAADKSFVGHHAAIEAVRFCPRVFRPPPGATTAAAAATTADDVDAASICATAAQDRSVAVWLTSQPVPLVVAPNLFSANVLDLAWHVPEPAAPEDDDDDGAAAAVALLAACSHDGSVALVEFQRRELGAPVPIADQEAMLARHGWIRSAHRAAPGTLHGLDYLYESDGGGGGDDDGSHIGIGDGRPQPMAESVTQLRLEERGPGDAAALPEGPAPMEAGLKPPPAEPAPAAKEQPAPGLPREERIAQIMDSLAADHPEKAAEAPADPAEQPMPVPVRTENGRRRVAPLFVRPLGGGGGQAQKRKPADQAAGDQRRDQGARPAVAAARERVAVDVAEPIESRVLATRHMVGGGAADAAPAVAAELGPQTLVHAQSVAAARVHLSVPAVVGQLALGHGGFSLVAHNGRTARVACSRAGQALWAAELPRAVVVLAASELVTAAALRDGSLHWLATASGARLGPPIAGEALPAHVVCRGRLCLLLDCVGQLSVWDALAGAATVARVSIAPLLYSARLAAEPEPEPEPDLNPNPDPNPNPAAAGANGGGDDEGAARRAPGPQLRAVGLSSGGAPVVRLSDGRAFAYSARLGAWACIADAGAFHQSEFCVHAGARHDGALEQIQAACAESRAAARAKRARPAAAGAAGAAGGASARHAATLEHLEHQLWAAHALHDDGDVVRFADLLARHLARSADAARAAHWLHALLGPPLARGLAPDAGEWQPALGGVPKRRLLQRMLPALAANRHLQALVAEYQAAVDALLAPPPQ</sequence>
<dbReference type="PROSITE" id="PS50082">
    <property type="entry name" value="WD_REPEATS_2"/>
    <property type="match status" value="4"/>
</dbReference>
<comment type="function">
    <text evidence="10">Required for replication-independent chromatin assembly and for the periodic repression of histone gene transcription during the cell cycle.</text>
</comment>
<evidence type="ECO:0000256" key="5">
    <source>
        <dbReference type="ARBA" id="ARBA00022853"/>
    </source>
</evidence>
<evidence type="ECO:0000256" key="6">
    <source>
        <dbReference type="ARBA" id="ARBA00023015"/>
    </source>
</evidence>
<keyword evidence="8 10" id="KW-0539">Nucleus</keyword>
<keyword evidence="4 10" id="KW-0677">Repeat</keyword>
<dbReference type="OrthoDB" id="1741719at2759"/>
<comment type="caution">
    <text evidence="14">The sequence shown here is derived from an EMBL/GenBank/DDBJ whole genome shotgun (WGS) entry which is preliminary data.</text>
</comment>
<feature type="region of interest" description="Disordered" evidence="11">
    <location>
        <begin position="421"/>
        <end position="444"/>
    </location>
</feature>
<dbReference type="EMBL" id="JANBUL010000373">
    <property type="protein sequence ID" value="KAJ2776321.1"/>
    <property type="molecule type" value="Genomic_DNA"/>
</dbReference>
<dbReference type="GO" id="GO:0006351">
    <property type="term" value="P:DNA-templated transcription"/>
    <property type="evidence" value="ECO:0007669"/>
    <property type="project" value="InterPro"/>
</dbReference>
<keyword evidence="6 10" id="KW-0805">Transcription regulation</keyword>
<evidence type="ECO:0000256" key="7">
    <source>
        <dbReference type="ARBA" id="ARBA00023163"/>
    </source>
</evidence>
<dbReference type="InterPro" id="IPR015943">
    <property type="entry name" value="WD40/YVTN_repeat-like_dom_sf"/>
</dbReference>
<dbReference type="PROSITE" id="PS50294">
    <property type="entry name" value="WD_REPEATS_REGION"/>
    <property type="match status" value="4"/>
</dbReference>
<evidence type="ECO:0000256" key="9">
    <source>
        <dbReference type="PROSITE-ProRule" id="PRU00221"/>
    </source>
</evidence>
<dbReference type="Pfam" id="PF07569">
    <property type="entry name" value="Hira"/>
    <property type="match status" value="2"/>
</dbReference>
<feature type="compositionally biased region" description="Pro residues" evidence="11">
    <location>
        <begin position="777"/>
        <end position="787"/>
    </location>
</feature>
<dbReference type="InterPro" id="IPR001680">
    <property type="entry name" value="WD40_rpt"/>
</dbReference>
<dbReference type="GO" id="GO:0005634">
    <property type="term" value="C:nucleus"/>
    <property type="evidence" value="ECO:0007669"/>
    <property type="project" value="UniProtKB-SubCell"/>
</dbReference>
<evidence type="ECO:0000256" key="2">
    <source>
        <dbReference type="ARBA" id="ARBA00007306"/>
    </source>
</evidence>
<evidence type="ECO:0000256" key="10">
    <source>
        <dbReference type="RuleBase" id="RU364014"/>
    </source>
</evidence>
<feature type="region of interest" description="Disordered" evidence="11">
    <location>
        <begin position="456"/>
        <end position="491"/>
    </location>
</feature>
<reference evidence="14" key="1">
    <citation type="submission" date="2022-07" db="EMBL/GenBank/DDBJ databases">
        <title>Phylogenomic reconstructions and comparative analyses of Kickxellomycotina fungi.</title>
        <authorList>
            <person name="Reynolds N.K."/>
            <person name="Stajich J.E."/>
            <person name="Barry K."/>
            <person name="Grigoriev I.V."/>
            <person name="Crous P."/>
            <person name="Smith M.E."/>
        </authorList>
    </citation>
    <scope>NUCLEOTIDE SEQUENCE</scope>
    <source>
        <strain evidence="14">NBRC 105414</strain>
    </source>
</reference>
<feature type="repeat" description="WD" evidence="9">
    <location>
        <begin position="64"/>
        <end position="96"/>
    </location>
</feature>
<feature type="region of interest" description="Disordered" evidence="11">
    <location>
        <begin position="508"/>
        <end position="573"/>
    </location>
</feature>
<dbReference type="Pfam" id="PF24105">
    <property type="entry name" value="Beta-prop_CAF1B_HIR1"/>
    <property type="match status" value="1"/>
</dbReference>
<dbReference type="PANTHER" id="PTHR13831">
    <property type="entry name" value="MEMBER OF THE HIR1 FAMILY OF WD-REPEAT PROTEINS"/>
    <property type="match status" value="1"/>
</dbReference>
<feature type="repeat" description="WD" evidence="9">
    <location>
        <begin position="124"/>
        <end position="165"/>
    </location>
</feature>
<dbReference type="SUPFAM" id="SSF50978">
    <property type="entry name" value="WD40 repeat-like"/>
    <property type="match status" value="1"/>
</dbReference>
<dbReference type="PANTHER" id="PTHR13831:SF0">
    <property type="entry name" value="PROTEIN HIRA"/>
    <property type="match status" value="1"/>
</dbReference>
<feature type="domain" description="CAF1B/HIR1 beta-propeller" evidence="13">
    <location>
        <begin position="20"/>
        <end position="380"/>
    </location>
</feature>
<keyword evidence="10" id="KW-0678">Repressor</keyword>
<dbReference type="SMART" id="SM00320">
    <property type="entry name" value="WD40"/>
    <property type="match status" value="5"/>
</dbReference>
<evidence type="ECO:0000313" key="14">
    <source>
        <dbReference type="EMBL" id="KAJ2776321.1"/>
    </source>
</evidence>
<evidence type="ECO:0000256" key="3">
    <source>
        <dbReference type="ARBA" id="ARBA00022574"/>
    </source>
</evidence>
<dbReference type="Gene3D" id="2.130.10.10">
    <property type="entry name" value="YVTN repeat-like/Quinoprotein amine dehydrogenase"/>
    <property type="match status" value="2"/>
</dbReference>
<feature type="region of interest" description="Disordered" evidence="11">
    <location>
        <begin position="768"/>
        <end position="814"/>
    </location>
</feature>
<keyword evidence="15" id="KW-1185">Reference proteome</keyword>
<evidence type="ECO:0000256" key="1">
    <source>
        <dbReference type="ARBA" id="ARBA00004123"/>
    </source>
</evidence>
<evidence type="ECO:0000259" key="13">
    <source>
        <dbReference type="Pfam" id="PF24105"/>
    </source>
</evidence>
<keyword evidence="5 10" id="KW-0156">Chromatin regulator</keyword>
<evidence type="ECO:0000313" key="15">
    <source>
        <dbReference type="Proteomes" id="UP001140217"/>
    </source>
</evidence>
<evidence type="ECO:0000256" key="8">
    <source>
        <dbReference type="ARBA" id="ARBA00023242"/>
    </source>
</evidence>
<dbReference type="GO" id="GO:0000417">
    <property type="term" value="C:HIR complex"/>
    <property type="evidence" value="ECO:0007669"/>
    <property type="project" value="TreeGrafter"/>
</dbReference>
<feature type="domain" description="Protein HIRA-like C-terminal" evidence="12">
    <location>
        <begin position="708"/>
        <end position="765"/>
    </location>
</feature>
<feature type="repeat" description="WD" evidence="9">
    <location>
        <begin position="21"/>
        <end position="46"/>
    </location>
</feature>
<accession>A0A9W8H4A0</accession>
<name>A0A9W8H4A0_9FUNG</name>
<dbReference type="InterPro" id="IPR011494">
    <property type="entry name" value="HIRA-like_C"/>
</dbReference>
<dbReference type="GO" id="GO:0006338">
    <property type="term" value="P:chromatin remodeling"/>
    <property type="evidence" value="ECO:0007669"/>
    <property type="project" value="InterPro"/>
</dbReference>
<evidence type="ECO:0000256" key="4">
    <source>
        <dbReference type="ARBA" id="ARBA00022737"/>
    </source>
</evidence>
<keyword evidence="3 9" id="KW-0853">WD repeat</keyword>
<dbReference type="CDD" id="cd00200">
    <property type="entry name" value="WD40"/>
    <property type="match status" value="1"/>
</dbReference>
<dbReference type="Proteomes" id="UP001140217">
    <property type="component" value="Unassembled WGS sequence"/>
</dbReference>
<feature type="repeat" description="WD" evidence="9">
    <location>
        <begin position="166"/>
        <end position="207"/>
    </location>
</feature>
<evidence type="ECO:0000256" key="11">
    <source>
        <dbReference type="SAM" id="MobiDB-lite"/>
    </source>
</evidence>
<proteinExistence type="inferred from homology"/>
<dbReference type="InterPro" id="IPR036322">
    <property type="entry name" value="WD40_repeat_dom_sf"/>
</dbReference>
<dbReference type="InterPro" id="IPR031120">
    <property type="entry name" value="HIR1-like"/>
</dbReference>
<comment type="subcellular location">
    <subcellularLocation>
        <location evidence="1 10">Nucleus</location>
    </subcellularLocation>
</comment>
<dbReference type="GO" id="GO:0006355">
    <property type="term" value="P:regulation of DNA-templated transcription"/>
    <property type="evidence" value="ECO:0007669"/>
    <property type="project" value="InterPro"/>
</dbReference>
<keyword evidence="7 10" id="KW-0804">Transcription</keyword>
<organism evidence="14 15">
    <name type="scientific">Coemansia javaensis</name>
    <dbReference type="NCBI Taxonomy" id="2761396"/>
    <lineage>
        <taxon>Eukaryota</taxon>
        <taxon>Fungi</taxon>
        <taxon>Fungi incertae sedis</taxon>
        <taxon>Zoopagomycota</taxon>
        <taxon>Kickxellomycotina</taxon>
        <taxon>Kickxellomycetes</taxon>
        <taxon>Kickxellales</taxon>
        <taxon>Kickxellaceae</taxon>
        <taxon>Coemansia</taxon>
    </lineage>
</organism>
<protein>
    <recommendedName>
        <fullName evidence="10">Protein HIR</fullName>
    </recommendedName>
</protein>
<gene>
    <name evidence="14" type="primary">HIR1</name>
    <name evidence="14" type="ORF">H4R18_005730</name>
</gene>
<dbReference type="AlphaFoldDB" id="A0A9W8H4A0"/>
<feature type="domain" description="Protein HIRA-like C-terminal" evidence="12">
    <location>
        <begin position="806"/>
        <end position="952"/>
    </location>
</feature>
<evidence type="ECO:0000259" key="12">
    <source>
        <dbReference type="Pfam" id="PF07569"/>
    </source>
</evidence>
<dbReference type="InterPro" id="IPR055410">
    <property type="entry name" value="Beta-prop_CAF1B_HIR1"/>
</dbReference>
<dbReference type="GO" id="GO:0000785">
    <property type="term" value="C:chromatin"/>
    <property type="evidence" value="ECO:0007669"/>
    <property type="project" value="TreeGrafter"/>
</dbReference>
<comment type="similarity">
    <text evidence="2 10">Belongs to the WD repeat HIR1 family.</text>
</comment>